<dbReference type="Proteomes" id="UP000789706">
    <property type="component" value="Unassembled WGS sequence"/>
</dbReference>
<dbReference type="PANTHER" id="PTHR39472">
    <property type="entry name" value="EXPRESSED PROTEIN"/>
    <property type="match status" value="1"/>
</dbReference>
<keyword evidence="2 3" id="KW-0175">Coiled coil</keyword>
<comment type="caution">
    <text evidence="4">The sequence shown here is derived from an EMBL/GenBank/DDBJ whole genome shotgun (WGS) entry which is preliminary data.</text>
</comment>
<accession>A0A9N9APK3</accession>
<evidence type="ECO:0000256" key="3">
    <source>
        <dbReference type="SAM" id="Coils"/>
    </source>
</evidence>
<evidence type="ECO:0000256" key="1">
    <source>
        <dbReference type="ARBA" id="ARBA00005537"/>
    </source>
</evidence>
<dbReference type="PANTHER" id="PTHR39472:SF1">
    <property type="entry name" value="EXPRESSED PROTEIN"/>
    <property type="match status" value="1"/>
</dbReference>
<evidence type="ECO:0000256" key="2">
    <source>
        <dbReference type="ARBA" id="ARBA00023054"/>
    </source>
</evidence>
<evidence type="ECO:0000313" key="4">
    <source>
        <dbReference type="EMBL" id="CAG8540390.1"/>
    </source>
</evidence>
<proteinExistence type="inferred from homology"/>
<dbReference type="Pfam" id="PF05769">
    <property type="entry name" value="SIKE"/>
    <property type="match status" value="1"/>
</dbReference>
<feature type="coiled-coil region" evidence="3">
    <location>
        <begin position="23"/>
        <end position="100"/>
    </location>
</feature>
<dbReference type="EMBL" id="CAJVPK010000691">
    <property type="protein sequence ID" value="CAG8540390.1"/>
    <property type="molecule type" value="Genomic_DNA"/>
</dbReference>
<organism evidence="4 5">
    <name type="scientific">Diversispora eburnea</name>
    <dbReference type="NCBI Taxonomy" id="1213867"/>
    <lineage>
        <taxon>Eukaryota</taxon>
        <taxon>Fungi</taxon>
        <taxon>Fungi incertae sedis</taxon>
        <taxon>Mucoromycota</taxon>
        <taxon>Glomeromycotina</taxon>
        <taxon>Glomeromycetes</taxon>
        <taxon>Diversisporales</taxon>
        <taxon>Diversisporaceae</taxon>
        <taxon>Diversispora</taxon>
    </lineage>
</organism>
<gene>
    <name evidence="4" type="ORF">DEBURN_LOCUS6581</name>
</gene>
<keyword evidence="5" id="KW-1185">Reference proteome</keyword>
<name>A0A9N9APK3_9GLOM</name>
<protein>
    <submittedName>
        <fullName evidence="4">8871_t:CDS:1</fullName>
    </submittedName>
</protein>
<dbReference type="AlphaFoldDB" id="A0A9N9APK3"/>
<evidence type="ECO:0000313" key="5">
    <source>
        <dbReference type="Proteomes" id="UP000789706"/>
    </source>
</evidence>
<comment type="similarity">
    <text evidence="1">Belongs to the SIKE family.</text>
</comment>
<dbReference type="OrthoDB" id="21214at2759"/>
<dbReference type="InterPro" id="IPR008555">
    <property type="entry name" value="SIKE"/>
</dbReference>
<sequence length="187" mass="21908">MAPTNPEEDSKLRKLTHELCNQLATNREQIRTLQHQVEDLKSRTENLEGPFISRSINYRGPSFEVGTDLERQNARLMLENQQLNEENSELLSIVKEYEGTLQVMMNKFRVQSYEIQQSKLSMQRDYEKLLEEERTKNSQILIENASLLTQISKISKIVRKAYDAQVDLDTEILLESLYIENQGLRQM</sequence>
<reference evidence="4" key="1">
    <citation type="submission" date="2021-06" db="EMBL/GenBank/DDBJ databases">
        <authorList>
            <person name="Kallberg Y."/>
            <person name="Tangrot J."/>
            <person name="Rosling A."/>
        </authorList>
    </citation>
    <scope>NUCLEOTIDE SEQUENCE</scope>
    <source>
        <strain evidence="4">AZ414A</strain>
    </source>
</reference>